<dbReference type="InterPro" id="IPR046358">
    <property type="entry name" value="Flagellin_C"/>
</dbReference>
<dbReference type="Proteomes" id="UP001057291">
    <property type="component" value="Unassembled WGS sequence"/>
</dbReference>
<gene>
    <name evidence="6" type="primary">flgL</name>
    <name evidence="6" type="ORF">DNHGIG_10530</name>
</gene>
<comment type="caution">
    <text evidence="6">The sequence shown here is derived from an EMBL/GenBank/DDBJ whole genome shotgun (WGS) entry which is preliminary data.</text>
</comment>
<protein>
    <submittedName>
        <fullName evidence="6">Flagellar hook-associated protein FlgL</fullName>
    </submittedName>
</protein>
<reference evidence="6" key="1">
    <citation type="journal article" date="2023" name="Int. J. Syst. Evol. Microbiol.">
        <title>Collibacillus ludicampi gen. nov., sp. nov., a new soil bacterium of the family Alicyclobacillaceae.</title>
        <authorList>
            <person name="Jojima T."/>
            <person name="Ioku Y."/>
            <person name="Fukuta Y."/>
            <person name="Shirasaka N."/>
            <person name="Matsumura Y."/>
            <person name="Mori M."/>
        </authorList>
    </citation>
    <scope>NUCLEOTIDE SEQUENCE</scope>
    <source>
        <strain evidence="6">TP075</strain>
    </source>
</reference>
<evidence type="ECO:0000313" key="6">
    <source>
        <dbReference type="EMBL" id="GIM45504.1"/>
    </source>
</evidence>
<comment type="similarity">
    <text evidence="2">Belongs to the bacterial flagellin family.</text>
</comment>
<feature type="domain" description="Flagellin C-terminal" evidence="5">
    <location>
        <begin position="218"/>
        <end position="292"/>
    </location>
</feature>
<evidence type="ECO:0000256" key="3">
    <source>
        <dbReference type="ARBA" id="ARBA00023143"/>
    </source>
</evidence>
<evidence type="ECO:0000259" key="5">
    <source>
        <dbReference type="Pfam" id="PF00700"/>
    </source>
</evidence>
<dbReference type="PANTHER" id="PTHR42792:SF1">
    <property type="entry name" value="FLAGELLAR HOOK-ASSOCIATED PROTEIN 3"/>
    <property type="match status" value="1"/>
</dbReference>
<dbReference type="NCBIfam" id="TIGR02550">
    <property type="entry name" value="flagell_flgL"/>
    <property type="match status" value="1"/>
</dbReference>
<dbReference type="InterPro" id="IPR001492">
    <property type="entry name" value="Flagellin"/>
</dbReference>
<dbReference type="Pfam" id="PF00700">
    <property type="entry name" value="Flagellin_C"/>
    <property type="match status" value="1"/>
</dbReference>
<keyword evidence="6" id="KW-0969">Cilium</keyword>
<evidence type="ECO:0000313" key="7">
    <source>
        <dbReference type="Proteomes" id="UP001057291"/>
    </source>
</evidence>
<dbReference type="GO" id="GO:0071973">
    <property type="term" value="P:bacterial-type flagellum-dependent cell motility"/>
    <property type="evidence" value="ECO:0007669"/>
    <property type="project" value="InterPro"/>
</dbReference>
<dbReference type="InterPro" id="IPR001029">
    <property type="entry name" value="Flagellin_N"/>
</dbReference>
<dbReference type="Pfam" id="PF00669">
    <property type="entry name" value="Flagellin_N"/>
    <property type="match status" value="1"/>
</dbReference>
<dbReference type="AlphaFoldDB" id="A0AAV4LCR6"/>
<dbReference type="Gene3D" id="1.20.1330.10">
    <property type="entry name" value="f41 fragment of flagellin, N-terminal domain"/>
    <property type="match status" value="1"/>
</dbReference>
<dbReference type="InterPro" id="IPR013384">
    <property type="entry name" value="Flagell_FlgL"/>
</dbReference>
<keyword evidence="6" id="KW-0282">Flagellum</keyword>
<evidence type="ECO:0000259" key="4">
    <source>
        <dbReference type="Pfam" id="PF00669"/>
    </source>
</evidence>
<name>A0AAV4LCR6_9BACL</name>
<dbReference type="GO" id="GO:0005198">
    <property type="term" value="F:structural molecule activity"/>
    <property type="evidence" value="ECO:0007669"/>
    <property type="project" value="InterPro"/>
</dbReference>
<evidence type="ECO:0000256" key="2">
    <source>
        <dbReference type="ARBA" id="ARBA00005709"/>
    </source>
</evidence>
<dbReference type="SUPFAM" id="SSF64518">
    <property type="entry name" value="Phase 1 flagellin"/>
    <property type="match status" value="1"/>
</dbReference>
<dbReference type="GO" id="GO:0009424">
    <property type="term" value="C:bacterial-type flagellum hook"/>
    <property type="evidence" value="ECO:0007669"/>
    <property type="project" value="InterPro"/>
</dbReference>
<dbReference type="EMBL" id="BOQE01000001">
    <property type="protein sequence ID" value="GIM45504.1"/>
    <property type="molecule type" value="Genomic_DNA"/>
</dbReference>
<keyword evidence="6" id="KW-0966">Cell projection</keyword>
<dbReference type="PANTHER" id="PTHR42792">
    <property type="entry name" value="FLAGELLIN"/>
    <property type="match status" value="1"/>
</dbReference>
<comment type="subcellular location">
    <subcellularLocation>
        <location evidence="1">Bacterial flagellum</location>
    </subcellularLocation>
</comment>
<organism evidence="6 7">
    <name type="scientific">Collibacillus ludicampi</name>
    <dbReference type="NCBI Taxonomy" id="2771369"/>
    <lineage>
        <taxon>Bacteria</taxon>
        <taxon>Bacillati</taxon>
        <taxon>Bacillota</taxon>
        <taxon>Bacilli</taxon>
        <taxon>Bacillales</taxon>
        <taxon>Alicyclobacillaceae</taxon>
        <taxon>Collibacillus</taxon>
    </lineage>
</organism>
<feature type="domain" description="Flagellin N-terminal" evidence="4">
    <location>
        <begin position="5"/>
        <end position="140"/>
    </location>
</feature>
<sequence>MRVTQSMMNLQMLQNLSNSNERMMNLQNMLASGKRINTPSDDPVGVNYALRYRAQLNHLNQFKTNADAAANVLDFTDSTIGQVTDVLQRARELAVQGANDSLNSGDRQVIAKEVEQLFHQLVQLGNAQFNGKYIFNGQKTDVKPFSDPGSPTDPTNLWANFDTRSIDYLVSDGVTISVNITADNVFGANSDADNAFTALNQLYTGLQNNDTSTIQNALDNISTRLDKVLAARADIGARSNRVNLIEQRLNDMNTNYQKLLSSVEDADIAKTITDLKTAENVQQASLAVGARILVPTLVDFLK</sequence>
<accession>A0AAV4LCR6</accession>
<dbReference type="RefSeq" id="WP_282198701.1">
    <property type="nucleotide sequence ID" value="NZ_BOQE01000001.1"/>
</dbReference>
<keyword evidence="7" id="KW-1185">Reference proteome</keyword>
<proteinExistence type="inferred from homology"/>
<evidence type="ECO:0000256" key="1">
    <source>
        <dbReference type="ARBA" id="ARBA00004365"/>
    </source>
</evidence>
<keyword evidence="3" id="KW-0975">Bacterial flagellum</keyword>